<sequence>MNEIRFNAAASGYDHPTVMRNLAFAKMYIQNVTVEIPAIPAHAEKLLSVLGKWSVLGVKFLNLHELMYEPGSNAEKMEGCRQSVVTNEGHYTEIDPQSRPLSLTVMQKINQED</sequence>
<accession>X1DAA1</accession>
<dbReference type="EMBL" id="BART01030532">
    <property type="protein sequence ID" value="GAH17711.1"/>
    <property type="molecule type" value="Genomic_DNA"/>
</dbReference>
<proteinExistence type="predicted"/>
<protein>
    <submittedName>
        <fullName evidence="1">Uncharacterized protein</fullName>
    </submittedName>
</protein>
<evidence type="ECO:0000313" key="1">
    <source>
        <dbReference type="EMBL" id="GAH17711.1"/>
    </source>
</evidence>
<reference evidence="1" key="1">
    <citation type="journal article" date="2014" name="Front. Microbiol.">
        <title>High frequency of phylogenetically diverse reductive dehalogenase-homologous genes in deep subseafloor sedimentary metagenomes.</title>
        <authorList>
            <person name="Kawai M."/>
            <person name="Futagami T."/>
            <person name="Toyoda A."/>
            <person name="Takaki Y."/>
            <person name="Nishi S."/>
            <person name="Hori S."/>
            <person name="Arai W."/>
            <person name="Tsubouchi T."/>
            <person name="Morono Y."/>
            <person name="Uchiyama I."/>
            <person name="Ito T."/>
            <person name="Fujiyama A."/>
            <person name="Inagaki F."/>
            <person name="Takami H."/>
        </authorList>
    </citation>
    <scope>NUCLEOTIDE SEQUENCE</scope>
    <source>
        <strain evidence="1">Expedition CK06-06</strain>
    </source>
</reference>
<dbReference type="AlphaFoldDB" id="X1DAA1"/>
<comment type="caution">
    <text evidence="1">The sequence shown here is derived from an EMBL/GenBank/DDBJ whole genome shotgun (WGS) entry which is preliminary data.</text>
</comment>
<gene>
    <name evidence="1" type="ORF">S01H4_53276</name>
</gene>
<name>X1DAA1_9ZZZZ</name>
<organism evidence="1">
    <name type="scientific">marine sediment metagenome</name>
    <dbReference type="NCBI Taxonomy" id="412755"/>
    <lineage>
        <taxon>unclassified sequences</taxon>
        <taxon>metagenomes</taxon>
        <taxon>ecological metagenomes</taxon>
    </lineage>
</organism>
<feature type="non-terminal residue" evidence="1">
    <location>
        <position position="113"/>
    </location>
</feature>